<keyword evidence="6" id="KW-0472">Membrane</keyword>
<reference evidence="12" key="2">
    <citation type="journal article" date="2014" name="Mol. Biochem. Parasitol.">
        <title>Capturing the variant surface glycoprotein repertoire (the VSGnome) of Trypanosoma brucei Lister 427.</title>
        <authorList>
            <person name="Cross G.A."/>
            <person name="Kim H.S."/>
            <person name="Wickstead B."/>
        </authorList>
    </citation>
    <scope>NUCLEOTIDE SEQUENCE</scope>
    <source>
        <strain evidence="12">Lister 427</strain>
    </source>
</reference>
<keyword evidence="4" id="KW-0336">GPI-anchor</keyword>
<evidence type="ECO:0000259" key="10">
    <source>
        <dbReference type="Pfam" id="PF10659"/>
    </source>
</evidence>
<keyword evidence="5 9" id="KW-0732">Signal</keyword>
<dbReference type="InterPro" id="IPR019609">
    <property type="entry name" value="Variant_surf_glycoprt_trypan_C"/>
</dbReference>
<reference evidence="12" key="1">
    <citation type="submission" date="2013-02" db="EMBL/GenBank/DDBJ databases">
        <authorList>
            <person name="Cross G.A.M."/>
            <person name="Kim H.-S."/>
            <person name="Wickstead B."/>
        </authorList>
    </citation>
    <scope>NUCLEOTIDE SEQUENCE</scope>
    <source>
        <strain evidence="12">Lister 427</strain>
    </source>
</reference>
<feature type="domain" description="Trypanosome variant surface glycoprotein C-terminal" evidence="10">
    <location>
        <begin position="409"/>
        <end position="506"/>
    </location>
</feature>
<dbReference type="InterPro" id="IPR025932">
    <property type="entry name" value="Trypano_VSG_B_N_dom"/>
</dbReference>
<comment type="subcellular location">
    <subcellularLocation>
        <location evidence="2">Cell membrane</location>
        <topology evidence="2">Lipid-anchor</topology>
        <topology evidence="2">GPI-anchor</topology>
    </subcellularLocation>
</comment>
<evidence type="ECO:0000259" key="11">
    <source>
        <dbReference type="Pfam" id="PF13206"/>
    </source>
</evidence>
<keyword evidence="3" id="KW-1003">Cell membrane</keyword>
<evidence type="ECO:0000256" key="2">
    <source>
        <dbReference type="ARBA" id="ARBA00004609"/>
    </source>
</evidence>
<evidence type="ECO:0000256" key="3">
    <source>
        <dbReference type="ARBA" id="ARBA00022475"/>
    </source>
</evidence>
<proteinExistence type="predicted"/>
<evidence type="ECO:0000256" key="7">
    <source>
        <dbReference type="ARBA" id="ARBA00023180"/>
    </source>
</evidence>
<dbReference type="GO" id="GO:0005886">
    <property type="term" value="C:plasma membrane"/>
    <property type="evidence" value="ECO:0007669"/>
    <property type="project" value="UniProtKB-SubCell"/>
</dbReference>
<evidence type="ECO:0000256" key="9">
    <source>
        <dbReference type="SAM" id="SignalP"/>
    </source>
</evidence>
<evidence type="ECO:0000256" key="4">
    <source>
        <dbReference type="ARBA" id="ARBA00022622"/>
    </source>
</evidence>
<keyword evidence="7" id="KW-0325">Glycoprotein</keyword>
<feature type="signal peptide" evidence="9">
    <location>
        <begin position="1"/>
        <end position="29"/>
    </location>
</feature>
<dbReference type="Pfam" id="PF10659">
    <property type="entry name" value="Trypan_glycop_C"/>
    <property type="match status" value="1"/>
</dbReference>
<dbReference type="Gene3D" id="3.30.1680.30">
    <property type="match status" value="1"/>
</dbReference>
<evidence type="ECO:0000256" key="6">
    <source>
        <dbReference type="ARBA" id="ARBA00023136"/>
    </source>
</evidence>
<dbReference type="Pfam" id="PF13206">
    <property type="entry name" value="VSG_B"/>
    <property type="match status" value="1"/>
</dbReference>
<evidence type="ECO:0000256" key="8">
    <source>
        <dbReference type="ARBA" id="ARBA00023288"/>
    </source>
</evidence>
<dbReference type="EMBL" id="KC613823">
    <property type="protein sequence ID" value="AGH61254.1"/>
    <property type="molecule type" value="Genomic_DNA"/>
</dbReference>
<evidence type="ECO:0000313" key="12">
    <source>
        <dbReference type="EMBL" id="AGH61254.1"/>
    </source>
</evidence>
<dbReference type="VEuPathDB" id="TriTrypDB:Tb09.v4.0113"/>
<accession>M4SYR4</accession>
<sequence>MPKPTAIARNFVVQVALLLAVIAVNSADAAGPAAGTNVGDYSLLCEAINLASAAVPEHSLPTVDGRHEDAAALINLTLHNPNALAELASADSPAAAIAKENSAAAAACAGDNKVICEKAAERYKKHKHDKLYVKVAGKDFPETAKHALAKLAMDMLNTGSELRKADGETQTTVVREKLNTAIAGTEAGTFSLGGGASDRKTACGQPSTTTAGTIAGSSLTADILCICGKDADQDTDSVCGVSVSSDGTITWNSKANADKQAGTLTKNCKKAAPPARAEAAAIRKIVAAVRTRASIGKASGANKPNLLGHLNGAGAGDCTGADAGGAGACVYYGSEEDAVTKIKWTTELEAAAETLNQQEVAAAKAQALAHKLAALNHTLTTIALMAATPTATTINAARPKLETNTIAECTQISKATVCKAKGECQWEGGEKTDGPHCKLNETKVEQTAAGAPTREGTIATVCEKHKTDKNACDKDNNCKLEENKCKDSSFLITKKLPLISASFIGFVAFKLNFLKFMKLAILRELSKYDNI</sequence>
<dbReference type="VEuPathDB" id="TriTrypDB:Tb427_000220900"/>
<feature type="chain" id="PRO_5004058633" evidence="9">
    <location>
        <begin position="30"/>
        <end position="531"/>
    </location>
</feature>
<comment type="function">
    <text evidence="1">VSG forms a coat on the surface of the parasite. The trypanosome evades the immune response of the host by expressing a series of antigenically distinct VSGs from an estimated 1000 VSG genes.</text>
</comment>
<evidence type="ECO:0000256" key="5">
    <source>
        <dbReference type="ARBA" id="ARBA00022729"/>
    </source>
</evidence>
<organism evidence="12">
    <name type="scientific">Trypanosoma brucei</name>
    <dbReference type="NCBI Taxonomy" id="5691"/>
    <lineage>
        <taxon>Eukaryota</taxon>
        <taxon>Discoba</taxon>
        <taxon>Euglenozoa</taxon>
        <taxon>Kinetoplastea</taxon>
        <taxon>Metakinetoplastina</taxon>
        <taxon>Trypanosomatida</taxon>
        <taxon>Trypanosomatidae</taxon>
        <taxon>Trypanosoma</taxon>
    </lineage>
</organism>
<keyword evidence="8" id="KW-0449">Lipoprotein</keyword>
<dbReference type="AlphaFoldDB" id="M4SYR4"/>
<feature type="domain" description="Trypanosome variant surface glycoprotein B-type N-terminal" evidence="11">
    <location>
        <begin position="20"/>
        <end position="373"/>
    </location>
</feature>
<protein>
    <submittedName>
        <fullName evidence="12">Variant surface glycoprotein 800</fullName>
    </submittedName>
</protein>
<evidence type="ECO:0000256" key="1">
    <source>
        <dbReference type="ARBA" id="ARBA00002523"/>
    </source>
</evidence>
<name>M4SYR4_9TRYP</name>
<dbReference type="GO" id="GO:0098552">
    <property type="term" value="C:side of membrane"/>
    <property type="evidence" value="ECO:0007669"/>
    <property type="project" value="UniProtKB-KW"/>
</dbReference>